<keyword evidence="7" id="KW-0378">Hydrolase</keyword>
<dbReference type="Gene3D" id="3.30.980.10">
    <property type="entry name" value="Threonyl-trna Synthetase, Chain A, domain 2"/>
    <property type="match status" value="1"/>
</dbReference>
<proteinExistence type="predicted"/>
<organism evidence="7 8">
    <name type="scientific">Fervidobacterium pennivorans (strain DSM 9078 / Ven5)</name>
    <dbReference type="NCBI Taxonomy" id="771875"/>
    <lineage>
        <taxon>Bacteria</taxon>
        <taxon>Thermotogati</taxon>
        <taxon>Thermotogota</taxon>
        <taxon>Thermotogae</taxon>
        <taxon>Thermotogales</taxon>
        <taxon>Fervidobacteriaceae</taxon>
        <taxon>Fervidobacterium</taxon>
    </lineage>
</organism>
<dbReference type="STRING" id="771875.Ferpe_0979"/>
<keyword evidence="4" id="KW-0862">Zinc</keyword>
<evidence type="ECO:0000256" key="5">
    <source>
        <dbReference type="SAM" id="Coils"/>
    </source>
</evidence>
<sequence length="375" mass="42291">MKIQSVHKNDKLEIVKIEEKNGKCYAYALSSPFYPDGKGGQLGDRGKIGNVDVLAVSERDGFVVHELSGIIEPGIYNVQINQLRRKDIAQQHTAQHILSAAFIEVAEIETVSFHMGEEYSTIDLDIPYVEPEVIEETEDLTNRIVQSCTQVEEILTDVEGAKAFELRKPLSDKIKGEVRLIKIANLDISACGGFHVDNTGEIGVVKIIDLEKVKGNLTRVYFVAGERAIRYFRKYNNVLKSLSRQLTSSIDELNQRVEKILDELREKSSLLSKVSQDYAELLKRTIENSDFVYLEGYTEVGNFLSKIVGNQFLVFYDGSKYIIGSKKYDVRNFVKALIEKFGGKGGGKEEFANYIPNRKLSATDFEAVFSEVYNK</sequence>
<dbReference type="InterPro" id="IPR018163">
    <property type="entry name" value="Thr/Ala-tRNA-synth_IIc_edit"/>
</dbReference>
<comment type="cofactor">
    <cofactor evidence="1">
        <name>Zn(2+)</name>
        <dbReference type="ChEBI" id="CHEBI:29105"/>
    </cofactor>
</comment>
<dbReference type="PATRIC" id="fig|771875.3.peg.1005"/>
<dbReference type="GO" id="GO:0003676">
    <property type="term" value="F:nucleic acid binding"/>
    <property type="evidence" value="ECO:0007669"/>
    <property type="project" value="InterPro"/>
</dbReference>
<dbReference type="InterPro" id="IPR051335">
    <property type="entry name" value="Alanyl-tRNA_Editing_Enzymes"/>
</dbReference>
<dbReference type="AlphaFoldDB" id="H9UC46"/>
<accession>H9UC46</accession>
<dbReference type="GO" id="GO:0005524">
    <property type="term" value="F:ATP binding"/>
    <property type="evidence" value="ECO:0007669"/>
    <property type="project" value="InterPro"/>
</dbReference>
<reference evidence="7" key="1">
    <citation type="submission" date="2012-03" db="EMBL/GenBank/DDBJ databases">
        <title>Complete sequence of Fervidobacterium pennivorans DSM 9078.</title>
        <authorList>
            <consortium name="US DOE Joint Genome Institute"/>
            <person name="Lucas S."/>
            <person name="Han J."/>
            <person name="Lapidus A."/>
            <person name="Cheng J.-F."/>
            <person name="Goodwin L."/>
            <person name="Pitluck S."/>
            <person name="Peters L."/>
            <person name="Ovchinnikova G."/>
            <person name="Lu M."/>
            <person name="Detter J.C."/>
            <person name="Han C."/>
            <person name="Tapia R."/>
            <person name="Land M."/>
            <person name="Hauser L."/>
            <person name="Kyrpides N."/>
            <person name="Ivanova N."/>
            <person name="Pagani I."/>
            <person name="Noll K.M."/>
            <person name="Woyke T."/>
        </authorList>
    </citation>
    <scope>NUCLEOTIDE SEQUENCE</scope>
    <source>
        <strain evidence="7">DSM 9078</strain>
    </source>
</reference>
<evidence type="ECO:0000256" key="3">
    <source>
        <dbReference type="ARBA" id="ARBA00022723"/>
    </source>
</evidence>
<feature type="coiled-coil region" evidence="5">
    <location>
        <begin position="243"/>
        <end position="270"/>
    </location>
</feature>
<keyword evidence="5" id="KW-0175">Coiled coil</keyword>
<name>H9UC46_FERPD</name>
<evidence type="ECO:0000256" key="2">
    <source>
        <dbReference type="ARBA" id="ARBA00004496"/>
    </source>
</evidence>
<gene>
    <name evidence="7" type="ordered locus">Ferpe_0979</name>
</gene>
<dbReference type="EMBL" id="CP003260">
    <property type="protein sequence ID" value="AFG35089.1"/>
    <property type="molecule type" value="Genomic_DNA"/>
</dbReference>
<dbReference type="InterPro" id="IPR012947">
    <property type="entry name" value="tRNA_SAD"/>
</dbReference>
<dbReference type="GO" id="GO:0004813">
    <property type="term" value="F:alanine-tRNA ligase activity"/>
    <property type="evidence" value="ECO:0007669"/>
    <property type="project" value="InterPro"/>
</dbReference>
<dbReference type="GO" id="GO:0005737">
    <property type="term" value="C:cytoplasm"/>
    <property type="evidence" value="ECO:0007669"/>
    <property type="project" value="UniProtKB-SubCell"/>
</dbReference>
<protein>
    <submittedName>
        <fullName evidence="7">Metal-dependent hydrolase related to alanyl-tRNA synthetase HxxxH domain protein</fullName>
    </submittedName>
</protein>
<dbReference type="Gene3D" id="2.40.30.130">
    <property type="match status" value="1"/>
</dbReference>
<dbReference type="Gene3D" id="3.10.310.40">
    <property type="match status" value="1"/>
</dbReference>
<evidence type="ECO:0000313" key="8">
    <source>
        <dbReference type="Proteomes" id="UP000007384"/>
    </source>
</evidence>
<evidence type="ECO:0000256" key="4">
    <source>
        <dbReference type="ARBA" id="ARBA00022833"/>
    </source>
</evidence>
<dbReference type="InterPro" id="IPR018165">
    <property type="entry name" value="Ala-tRNA-synth_IIc_core"/>
</dbReference>
<evidence type="ECO:0000259" key="6">
    <source>
        <dbReference type="PROSITE" id="PS50860"/>
    </source>
</evidence>
<dbReference type="RefSeq" id="WP_014451530.1">
    <property type="nucleotide sequence ID" value="NC_017095.1"/>
</dbReference>
<dbReference type="GO" id="GO:0006419">
    <property type="term" value="P:alanyl-tRNA aminoacylation"/>
    <property type="evidence" value="ECO:0007669"/>
    <property type="project" value="InterPro"/>
</dbReference>
<keyword evidence="3" id="KW-0479">Metal-binding</keyword>
<dbReference type="SUPFAM" id="SSF55186">
    <property type="entry name" value="ThrRS/AlaRS common domain"/>
    <property type="match status" value="1"/>
</dbReference>
<dbReference type="GO" id="GO:0046872">
    <property type="term" value="F:metal ion binding"/>
    <property type="evidence" value="ECO:0007669"/>
    <property type="project" value="UniProtKB-KW"/>
</dbReference>
<dbReference type="KEGG" id="fpe:Ferpe_0979"/>
<dbReference type="SUPFAM" id="SSF50447">
    <property type="entry name" value="Translation proteins"/>
    <property type="match status" value="1"/>
</dbReference>
<dbReference type="eggNOG" id="COG2872">
    <property type="taxonomic scope" value="Bacteria"/>
</dbReference>
<comment type="subcellular location">
    <subcellularLocation>
        <location evidence="2">Cytoplasm</location>
    </subcellularLocation>
</comment>
<feature type="domain" description="Alanyl-transfer RNA synthetases family profile" evidence="6">
    <location>
        <begin position="1"/>
        <end position="234"/>
    </location>
</feature>
<dbReference type="OrthoDB" id="9812949at2"/>
<dbReference type="Pfam" id="PF07973">
    <property type="entry name" value="tRNA_SAD"/>
    <property type="match status" value="1"/>
</dbReference>
<dbReference type="InterPro" id="IPR009000">
    <property type="entry name" value="Transl_B-barrel_sf"/>
</dbReference>
<dbReference type="GO" id="GO:0002161">
    <property type="term" value="F:aminoacyl-tRNA deacylase activity"/>
    <property type="evidence" value="ECO:0007669"/>
    <property type="project" value="UniProtKB-ARBA"/>
</dbReference>
<dbReference type="SMART" id="SM00863">
    <property type="entry name" value="tRNA_SAD"/>
    <property type="match status" value="1"/>
</dbReference>
<evidence type="ECO:0000313" key="7">
    <source>
        <dbReference type="EMBL" id="AFG35089.1"/>
    </source>
</evidence>
<dbReference type="HOGENOM" id="CLU_004485_7_2_0"/>
<dbReference type="PANTHER" id="PTHR43462:SF1">
    <property type="entry name" value="ALANYL-TRNA EDITING PROTEIN AARSD1"/>
    <property type="match status" value="1"/>
</dbReference>
<dbReference type="PROSITE" id="PS50860">
    <property type="entry name" value="AA_TRNA_LIGASE_II_ALA"/>
    <property type="match status" value="1"/>
</dbReference>
<dbReference type="Proteomes" id="UP000007384">
    <property type="component" value="Chromosome"/>
</dbReference>
<dbReference type="PANTHER" id="PTHR43462">
    <property type="entry name" value="ALANYL-TRNA EDITING PROTEIN"/>
    <property type="match status" value="1"/>
</dbReference>
<keyword evidence="8" id="KW-1185">Reference proteome</keyword>
<evidence type="ECO:0000256" key="1">
    <source>
        <dbReference type="ARBA" id="ARBA00001947"/>
    </source>
</evidence>